<keyword evidence="1" id="KW-0489">Methyltransferase</keyword>
<dbReference type="RefSeq" id="WP_252853357.1">
    <property type="nucleotide sequence ID" value="NZ_JAMXLR010000051.1"/>
</dbReference>
<dbReference type="GO" id="GO:0008168">
    <property type="term" value="F:methyltransferase activity"/>
    <property type="evidence" value="ECO:0007669"/>
    <property type="project" value="UniProtKB-KW"/>
</dbReference>
<dbReference type="EMBL" id="JAMXLR010000051">
    <property type="protein sequence ID" value="MCO6045246.1"/>
    <property type="molecule type" value="Genomic_DNA"/>
</dbReference>
<name>A0A9X2FGI7_9BACT</name>
<comment type="caution">
    <text evidence="1">The sequence shown here is derived from an EMBL/GenBank/DDBJ whole genome shotgun (WGS) entry which is preliminary data.</text>
</comment>
<dbReference type="GO" id="GO:0032259">
    <property type="term" value="P:methylation"/>
    <property type="evidence" value="ECO:0007669"/>
    <property type="project" value="UniProtKB-KW"/>
</dbReference>
<evidence type="ECO:0000313" key="1">
    <source>
        <dbReference type="EMBL" id="MCO6045246.1"/>
    </source>
</evidence>
<dbReference type="Gene3D" id="3.40.50.150">
    <property type="entry name" value="Vaccinia Virus protein VP39"/>
    <property type="match status" value="1"/>
</dbReference>
<organism evidence="1 2">
    <name type="scientific">Aeoliella straminimaris</name>
    <dbReference type="NCBI Taxonomy" id="2954799"/>
    <lineage>
        <taxon>Bacteria</taxon>
        <taxon>Pseudomonadati</taxon>
        <taxon>Planctomycetota</taxon>
        <taxon>Planctomycetia</taxon>
        <taxon>Pirellulales</taxon>
        <taxon>Lacipirellulaceae</taxon>
        <taxon>Aeoliella</taxon>
    </lineage>
</organism>
<evidence type="ECO:0000313" key="2">
    <source>
        <dbReference type="Proteomes" id="UP001155241"/>
    </source>
</evidence>
<proteinExistence type="predicted"/>
<accession>A0A9X2FGI7</accession>
<reference evidence="1" key="1">
    <citation type="submission" date="2022-06" db="EMBL/GenBank/DDBJ databases">
        <title>Aeoliella straminimaris, a novel planctomycete from sediments.</title>
        <authorList>
            <person name="Vitorino I.R."/>
            <person name="Lage O.M."/>
        </authorList>
    </citation>
    <scope>NUCLEOTIDE SEQUENCE</scope>
    <source>
        <strain evidence="1">ICT_H6.2</strain>
    </source>
</reference>
<keyword evidence="1" id="KW-0808">Transferase</keyword>
<gene>
    <name evidence="1" type="ORF">NG895_15145</name>
</gene>
<dbReference type="InterPro" id="IPR029063">
    <property type="entry name" value="SAM-dependent_MTases_sf"/>
</dbReference>
<protein>
    <submittedName>
        <fullName evidence="1">Class I SAM-dependent methyltransferase</fullName>
    </submittedName>
</protein>
<dbReference type="AlphaFoldDB" id="A0A9X2FGI7"/>
<keyword evidence="2" id="KW-1185">Reference proteome</keyword>
<dbReference type="SUPFAM" id="SSF53335">
    <property type="entry name" value="S-adenosyl-L-methionine-dependent methyltransferases"/>
    <property type="match status" value="1"/>
</dbReference>
<dbReference type="Pfam" id="PF13578">
    <property type="entry name" value="Methyltransf_24"/>
    <property type="match status" value="1"/>
</dbReference>
<sequence length="202" mass="23907">MIENTKNWLKNYRRRQHEMRRSKARIELLRPLLPRDGVAAELGVFEGLFSELLMEHMRPQRLHLIDPWFQLSGIWDWASGKPSTVDAVRRILKRWQKEIENGTVRVHIDDDTLILPRFDDAYFDWVYIDSSHQYEHTKRELDLLVSKMKPTGVIAGDDWRPDPNHRHHGVCVAVREFVEASDYELILQDEPTAQWALQLKST</sequence>
<dbReference type="Proteomes" id="UP001155241">
    <property type="component" value="Unassembled WGS sequence"/>
</dbReference>